<dbReference type="CDD" id="cd00167">
    <property type="entry name" value="SANT"/>
    <property type="match status" value="1"/>
</dbReference>
<feature type="compositionally biased region" description="Low complexity" evidence="1">
    <location>
        <begin position="98"/>
        <end position="109"/>
    </location>
</feature>
<dbReference type="OMA" id="SAPRDNM"/>
<accession>C6H9V4</accession>
<dbReference type="VEuPathDB" id="FungiDB:HCDG_02985"/>
<dbReference type="eggNOG" id="ENOG502S3M7">
    <property type="taxonomic scope" value="Eukaryota"/>
</dbReference>
<sequence>MSPAIRSASLPTEAREHRSTTPVHLDRMEHRVQKHRKMSSTGGGRAWTEEEESYLIRTRMHKMPYKHIAAHLHKTELACRLHYHQMSYGSNRRRRTDSVSSVNSISPLSTTQECPLEDKPSVEMYNLISPPSPQSIHSRSSSVADSPQQYRSHVPILPKPKTSTLHSIQSTPANLNSSLRLDTSFFQSHDHQSNSIDHHEDIDTIRLRQLYNTYRDSFWSLIASDYSKSPSIPAAKLEEAFFLSVFHSYASRAARPPTPVFSPKDATRGLQRAVDNALVTSPDGGFHAINGPGSSAVAELNNPANSRSPVEKCAVASLLTVERDVWAPKVVARP</sequence>
<feature type="compositionally biased region" description="Basic and acidic residues" evidence="1">
    <location>
        <begin position="13"/>
        <end position="23"/>
    </location>
</feature>
<feature type="region of interest" description="Disordered" evidence="1">
    <location>
        <begin position="90"/>
        <end position="147"/>
    </location>
</feature>
<proteinExistence type="predicted"/>
<evidence type="ECO:0008006" key="4">
    <source>
        <dbReference type="Google" id="ProtNLM"/>
    </source>
</evidence>
<feature type="region of interest" description="Disordered" evidence="1">
    <location>
        <begin position="1"/>
        <end position="23"/>
    </location>
</feature>
<dbReference type="InterPro" id="IPR001005">
    <property type="entry name" value="SANT/Myb"/>
</dbReference>
<organism evidence="2 3">
    <name type="scientific">Ajellomyces capsulatus (strain H143)</name>
    <name type="common">Darling's disease fungus</name>
    <name type="synonym">Histoplasma capsulatum</name>
    <dbReference type="NCBI Taxonomy" id="544712"/>
    <lineage>
        <taxon>Eukaryota</taxon>
        <taxon>Fungi</taxon>
        <taxon>Dikarya</taxon>
        <taxon>Ascomycota</taxon>
        <taxon>Pezizomycotina</taxon>
        <taxon>Eurotiomycetes</taxon>
        <taxon>Eurotiomycetidae</taxon>
        <taxon>Onygenales</taxon>
        <taxon>Ajellomycetaceae</taxon>
        <taxon>Histoplasma</taxon>
    </lineage>
</organism>
<evidence type="ECO:0000313" key="2">
    <source>
        <dbReference type="EMBL" id="EER43087.1"/>
    </source>
</evidence>
<gene>
    <name evidence="2" type="ORF">HCDG_02985</name>
</gene>
<dbReference type="AlphaFoldDB" id="C6H9V4"/>
<name>C6H9V4_AJECH</name>
<reference evidence="3" key="1">
    <citation type="submission" date="2009-05" db="EMBL/GenBank/DDBJ databases">
        <title>The genome sequence of Ajellomyces capsulatus strain H143.</title>
        <authorList>
            <person name="Champion M."/>
            <person name="Cuomo C.A."/>
            <person name="Ma L.-J."/>
            <person name="Henn M.R."/>
            <person name="Sil A."/>
            <person name="Goldman B."/>
            <person name="Young S.K."/>
            <person name="Kodira C.D."/>
            <person name="Zeng Q."/>
            <person name="Koehrsen M."/>
            <person name="Alvarado L."/>
            <person name="Berlin A.M."/>
            <person name="Borenstein D."/>
            <person name="Chen Z."/>
            <person name="Engels R."/>
            <person name="Freedman E."/>
            <person name="Gellesch M."/>
            <person name="Goldberg J."/>
            <person name="Griggs A."/>
            <person name="Gujja S."/>
            <person name="Heiman D.I."/>
            <person name="Hepburn T.A."/>
            <person name="Howarth C."/>
            <person name="Jen D."/>
            <person name="Larson L."/>
            <person name="Lewis B."/>
            <person name="Mehta T."/>
            <person name="Park D."/>
            <person name="Pearson M."/>
            <person name="Roberts A."/>
            <person name="Saif S."/>
            <person name="Shea T.D."/>
            <person name="Shenoy N."/>
            <person name="Sisk P."/>
            <person name="Stolte C."/>
            <person name="Sykes S."/>
            <person name="Walk T."/>
            <person name="White J."/>
            <person name="Yandava C."/>
            <person name="Klein B."/>
            <person name="McEwen J.G."/>
            <person name="Puccia R."/>
            <person name="Goldman G.H."/>
            <person name="Felipe M.S."/>
            <person name="Nino-Vega G."/>
            <person name="San-Blas G."/>
            <person name="Taylor J.W."/>
            <person name="Mendoza L."/>
            <person name="Galagan J.E."/>
            <person name="Nusbaum C."/>
            <person name="Birren B.W."/>
        </authorList>
    </citation>
    <scope>NUCLEOTIDE SEQUENCE [LARGE SCALE GENOMIC DNA]</scope>
    <source>
        <strain evidence="3">H143</strain>
    </source>
</reference>
<dbReference type="EMBL" id="GG692421">
    <property type="protein sequence ID" value="EER43087.1"/>
    <property type="molecule type" value="Genomic_DNA"/>
</dbReference>
<dbReference type="STRING" id="544712.C6H9V4"/>
<dbReference type="OrthoDB" id="5399305at2759"/>
<dbReference type="HOGENOM" id="CLU_042560_0_0_1"/>
<evidence type="ECO:0000313" key="3">
    <source>
        <dbReference type="Proteomes" id="UP000002624"/>
    </source>
</evidence>
<evidence type="ECO:0000256" key="1">
    <source>
        <dbReference type="SAM" id="MobiDB-lite"/>
    </source>
</evidence>
<dbReference type="Proteomes" id="UP000002624">
    <property type="component" value="Unassembled WGS sequence"/>
</dbReference>
<protein>
    <recommendedName>
        <fullName evidence="4">Myb-like domain-containing protein</fullName>
    </recommendedName>
</protein>